<organism evidence="2">
    <name type="scientific">marine metagenome</name>
    <dbReference type="NCBI Taxonomy" id="408172"/>
    <lineage>
        <taxon>unclassified sequences</taxon>
        <taxon>metagenomes</taxon>
        <taxon>ecological metagenomes</taxon>
    </lineage>
</organism>
<feature type="non-terminal residue" evidence="2">
    <location>
        <position position="1"/>
    </location>
</feature>
<name>A0A382HT82_9ZZZZ</name>
<evidence type="ECO:0000313" key="2">
    <source>
        <dbReference type="EMBL" id="SVB89701.1"/>
    </source>
</evidence>
<dbReference type="AlphaFoldDB" id="A0A382HT82"/>
<reference evidence="2" key="1">
    <citation type="submission" date="2018-05" db="EMBL/GenBank/DDBJ databases">
        <authorList>
            <person name="Lanie J.A."/>
            <person name="Ng W.-L."/>
            <person name="Kazmierczak K.M."/>
            <person name="Andrzejewski T.M."/>
            <person name="Davidsen T.M."/>
            <person name="Wayne K.J."/>
            <person name="Tettelin H."/>
            <person name="Glass J.I."/>
            <person name="Rusch D."/>
            <person name="Podicherti R."/>
            <person name="Tsui H.-C.T."/>
            <person name="Winkler M.E."/>
        </authorList>
    </citation>
    <scope>NUCLEOTIDE SEQUENCE</scope>
</reference>
<accession>A0A382HT82</accession>
<sequence length="461" mass="51860">YDEGFTDLVMVVGSDRVKEFSSLLKTYNGVEGKRHGFYKFKTIDVVSAGERDPDAEGVEGMSASKMRAAAVEGDFESFQQGVPKGFKDAKKLYSDVRKYMGIREERHMGEMDEHEAVRDAYLTGKIWNVGDIVEANGVQGKVIRKGTNYIAFHDEDGKVHKAWLHEIDLDEALPIQVTVKDKSGKTHTTSTRDLRGATHALLIHYKEIPAVKGNLPGSKESKPPKTDIHLGTEQKLAKQAKHLLKKHPAAKFAIGAEAIKLTQKMVKGATLGEELELDERNYANEYKNYHSKPEQIARRSSRNKARRAMGDKVKVGMDVGHKDNDPLNNEPDNLRNEDPSKNRREPRLRQEARAKQAVAGGKVQKLVTAHGLKFKGKVYKEIDMELVKINNSTKMVTFNIIHPPEIFGNETNISFKALRRGPFMATDTSKIQKEELSGAEKEKMKGYEKEIPKKDFIDKYG</sequence>
<protein>
    <submittedName>
        <fullName evidence="2">Uncharacterized protein</fullName>
    </submittedName>
</protein>
<gene>
    <name evidence="2" type="ORF">METZ01_LOCUS242555</name>
</gene>
<feature type="region of interest" description="Disordered" evidence="1">
    <location>
        <begin position="286"/>
        <end position="361"/>
    </location>
</feature>
<dbReference type="EMBL" id="UINC01062772">
    <property type="protein sequence ID" value="SVB89701.1"/>
    <property type="molecule type" value="Genomic_DNA"/>
</dbReference>
<feature type="compositionally biased region" description="Basic and acidic residues" evidence="1">
    <location>
        <begin position="286"/>
        <end position="297"/>
    </location>
</feature>
<feature type="non-terminal residue" evidence="2">
    <location>
        <position position="461"/>
    </location>
</feature>
<proteinExistence type="predicted"/>
<feature type="compositionally biased region" description="Basic and acidic residues" evidence="1">
    <location>
        <begin position="308"/>
        <end position="325"/>
    </location>
</feature>
<evidence type="ECO:0000256" key="1">
    <source>
        <dbReference type="SAM" id="MobiDB-lite"/>
    </source>
</evidence>
<feature type="compositionally biased region" description="Basic and acidic residues" evidence="1">
    <location>
        <begin position="332"/>
        <end position="354"/>
    </location>
</feature>